<dbReference type="AlphaFoldDB" id="A0A0F8Z636"/>
<evidence type="ECO:0000313" key="1">
    <source>
        <dbReference type="EMBL" id="KKK89218.1"/>
    </source>
</evidence>
<proteinExistence type="predicted"/>
<reference evidence="1" key="1">
    <citation type="journal article" date="2015" name="Nature">
        <title>Complex archaea that bridge the gap between prokaryotes and eukaryotes.</title>
        <authorList>
            <person name="Spang A."/>
            <person name="Saw J.H."/>
            <person name="Jorgensen S.L."/>
            <person name="Zaremba-Niedzwiedzka K."/>
            <person name="Martijn J."/>
            <person name="Lind A.E."/>
            <person name="van Eijk R."/>
            <person name="Schleper C."/>
            <person name="Guy L."/>
            <person name="Ettema T.J."/>
        </authorList>
    </citation>
    <scope>NUCLEOTIDE SEQUENCE</scope>
</reference>
<name>A0A0F8Z636_9ZZZZ</name>
<comment type="caution">
    <text evidence="1">The sequence shown here is derived from an EMBL/GenBank/DDBJ whole genome shotgun (WGS) entry which is preliminary data.</text>
</comment>
<accession>A0A0F8Z636</accession>
<sequence>MEKPARIVSKDERKAVRYIRKEASIPNGWDYDGVVTLDESHFKAVNGVSQPVASIVQEIPRLEPTETLGPPLGSVYNIDPAKGGIKKDEGKNRLELIHPDILFAI</sequence>
<dbReference type="EMBL" id="LAZR01049622">
    <property type="protein sequence ID" value="KKK89218.1"/>
    <property type="molecule type" value="Genomic_DNA"/>
</dbReference>
<organism evidence="1">
    <name type="scientific">marine sediment metagenome</name>
    <dbReference type="NCBI Taxonomy" id="412755"/>
    <lineage>
        <taxon>unclassified sequences</taxon>
        <taxon>metagenomes</taxon>
        <taxon>ecological metagenomes</taxon>
    </lineage>
</organism>
<gene>
    <name evidence="1" type="ORF">LCGC14_2735280</name>
</gene>
<protein>
    <submittedName>
        <fullName evidence="1">Uncharacterized protein</fullName>
    </submittedName>
</protein>
<feature type="non-terminal residue" evidence="1">
    <location>
        <position position="105"/>
    </location>
</feature>